<protein>
    <submittedName>
        <fullName evidence="5">Uncharacterized protein</fullName>
    </submittedName>
</protein>
<gene>
    <name evidence="5" type="ORF">L596_028792</name>
</gene>
<dbReference type="PANTHER" id="PTHR11782:SF127">
    <property type="entry name" value="NTPASE, ISOFORM F"/>
    <property type="match status" value="1"/>
</dbReference>
<accession>A0A4U5LZI2</accession>
<dbReference type="PANTHER" id="PTHR11782">
    <property type="entry name" value="ADENOSINE/GUANOSINE DIPHOSPHATASE"/>
    <property type="match status" value="1"/>
</dbReference>
<evidence type="ECO:0000256" key="1">
    <source>
        <dbReference type="ARBA" id="ARBA00009283"/>
    </source>
</evidence>
<evidence type="ECO:0000313" key="5">
    <source>
        <dbReference type="EMBL" id="TKR61712.1"/>
    </source>
</evidence>
<comment type="caution">
    <text evidence="5">The sequence shown here is derived from an EMBL/GenBank/DDBJ whole genome shotgun (WGS) entry which is preliminary data.</text>
</comment>
<dbReference type="OrthoDB" id="6372431at2759"/>
<reference evidence="5 6" key="2">
    <citation type="journal article" date="2019" name="G3 (Bethesda)">
        <title>Hybrid Assembly of the Genome of the Entomopathogenic Nematode Steinernema carpocapsae Identifies the X-Chromosome.</title>
        <authorList>
            <person name="Serra L."/>
            <person name="Macchietto M."/>
            <person name="Macias-Munoz A."/>
            <person name="McGill C.J."/>
            <person name="Rodriguez I.M."/>
            <person name="Rodriguez B."/>
            <person name="Murad R."/>
            <person name="Mortazavi A."/>
        </authorList>
    </citation>
    <scope>NUCLEOTIDE SEQUENCE [LARGE SCALE GENOMIC DNA]</scope>
    <source>
        <strain evidence="5 6">ALL</strain>
    </source>
</reference>
<comment type="similarity">
    <text evidence="1">Belongs to the GDA1/CD39 NTPase family.</text>
</comment>
<dbReference type="GO" id="GO:0016787">
    <property type="term" value="F:hydrolase activity"/>
    <property type="evidence" value="ECO:0007669"/>
    <property type="project" value="UniProtKB-KW"/>
</dbReference>
<dbReference type="EMBL" id="AZBU02000011">
    <property type="protein sequence ID" value="TKR61712.1"/>
    <property type="molecule type" value="Genomic_DNA"/>
</dbReference>
<feature type="active site" description="Proton acceptor" evidence="3">
    <location>
        <position position="103"/>
    </location>
</feature>
<keyword evidence="6" id="KW-1185">Reference proteome</keyword>
<dbReference type="GO" id="GO:0005524">
    <property type="term" value="F:ATP binding"/>
    <property type="evidence" value="ECO:0007669"/>
    <property type="project" value="UniProtKB-KW"/>
</dbReference>
<dbReference type="InterPro" id="IPR000407">
    <property type="entry name" value="GDA1_CD39_NTPase"/>
</dbReference>
<evidence type="ECO:0000313" key="6">
    <source>
        <dbReference type="Proteomes" id="UP000298663"/>
    </source>
</evidence>
<dbReference type="STRING" id="34508.A0A4U5LZI2"/>
<name>A0A4U5LZI2_STECR</name>
<evidence type="ECO:0000256" key="3">
    <source>
        <dbReference type="PIRSR" id="PIRSR600407-1"/>
    </source>
</evidence>
<dbReference type="Gene3D" id="3.30.420.40">
    <property type="match status" value="1"/>
</dbReference>
<reference evidence="5 6" key="1">
    <citation type="journal article" date="2015" name="Genome Biol.">
        <title>Comparative genomics of Steinernema reveals deeply conserved gene regulatory networks.</title>
        <authorList>
            <person name="Dillman A.R."/>
            <person name="Macchietto M."/>
            <person name="Porter C.F."/>
            <person name="Rogers A."/>
            <person name="Williams B."/>
            <person name="Antoshechkin I."/>
            <person name="Lee M.M."/>
            <person name="Goodwin Z."/>
            <person name="Lu X."/>
            <person name="Lewis E.E."/>
            <person name="Goodrich-Blair H."/>
            <person name="Stock S.P."/>
            <person name="Adams B.J."/>
            <person name="Sternberg P.W."/>
            <person name="Mortazavi A."/>
        </authorList>
    </citation>
    <scope>NUCLEOTIDE SEQUENCE [LARGE SCALE GENOMIC DNA]</scope>
    <source>
        <strain evidence="5 6">ALL</strain>
    </source>
</reference>
<evidence type="ECO:0000256" key="2">
    <source>
        <dbReference type="ARBA" id="ARBA00022801"/>
    </source>
</evidence>
<dbReference type="Gene3D" id="3.30.420.150">
    <property type="entry name" value="Exopolyphosphatase. Domain 2"/>
    <property type="match status" value="1"/>
</dbReference>
<proteinExistence type="inferred from homology"/>
<feature type="binding site" evidence="4">
    <location>
        <begin position="137"/>
        <end position="141"/>
    </location>
    <ligand>
        <name>ATP</name>
        <dbReference type="ChEBI" id="CHEBI:30616"/>
    </ligand>
</feature>
<dbReference type="Pfam" id="PF01150">
    <property type="entry name" value="GDA1_CD39"/>
    <property type="match status" value="1"/>
</dbReference>
<keyword evidence="4" id="KW-0067">ATP-binding</keyword>
<dbReference type="AlphaFoldDB" id="A0A4U5LZI2"/>
<keyword evidence="4" id="KW-0547">Nucleotide-binding</keyword>
<sequence length="426" mass="46483">MTHFPFSFALADQSPPVKPGLSSFAKEPEKASESVGILLDAARATIPKSLWIHTPITLKATAGLRLLPENEADAILDEVDRKVTESGFLVNEDSVGMLSGTDEGVFSWFTLNVLVDRMKHVVSKNFGAAAGALDLGGGSTQLTFIPESPEEVFKNIDEAGYAHTINIFGTDVKLYTHSYLGNGLVAARLGVGQDTLGSNGTVLKTHCLPKGYKVNDWDYAGSAWEVGGSEESSFDGCLESTKAYVQGRTGVRHVPELANKDLYVFSYFYDRGVQGGLVPKTEGNLGGLATVGGYKQAAEKACALAADQFGPEHWRPWQCLDLTYIYSLLHHGYGLPDDKQIFLAKRLKKMEMSWALGASYHLLNSYHADYNIKYTKNRRNNPAPSSSAGLPNMTNEQKTPILDDVFHFMTESVTTMLAFFNLISSS</sequence>
<keyword evidence="2" id="KW-0378">Hydrolase</keyword>
<dbReference type="Proteomes" id="UP000298663">
    <property type="component" value="Unassembled WGS sequence"/>
</dbReference>
<organism evidence="5 6">
    <name type="scientific">Steinernema carpocapsae</name>
    <name type="common">Entomopathogenic nematode</name>
    <dbReference type="NCBI Taxonomy" id="34508"/>
    <lineage>
        <taxon>Eukaryota</taxon>
        <taxon>Metazoa</taxon>
        <taxon>Ecdysozoa</taxon>
        <taxon>Nematoda</taxon>
        <taxon>Chromadorea</taxon>
        <taxon>Rhabditida</taxon>
        <taxon>Tylenchina</taxon>
        <taxon>Panagrolaimomorpha</taxon>
        <taxon>Strongyloidoidea</taxon>
        <taxon>Steinernematidae</taxon>
        <taxon>Steinernema</taxon>
    </lineage>
</organism>
<evidence type="ECO:0000256" key="4">
    <source>
        <dbReference type="PIRSR" id="PIRSR600407-2"/>
    </source>
</evidence>